<evidence type="ECO:0000256" key="1">
    <source>
        <dbReference type="SAM" id="MobiDB-lite"/>
    </source>
</evidence>
<accession>A0AAD7AJE1</accession>
<feature type="region of interest" description="Disordered" evidence="1">
    <location>
        <begin position="401"/>
        <end position="427"/>
    </location>
</feature>
<protein>
    <recommendedName>
        <fullName evidence="4">F-box domain-containing protein</fullName>
    </recommendedName>
</protein>
<comment type="caution">
    <text evidence="2">The sequence shown here is derived from an EMBL/GenBank/DDBJ whole genome shotgun (WGS) entry which is preliminary data.</text>
</comment>
<dbReference type="SUPFAM" id="SSF81383">
    <property type="entry name" value="F-box domain"/>
    <property type="match status" value="1"/>
</dbReference>
<evidence type="ECO:0000313" key="3">
    <source>
        <dbReference type="Proteomes" id="UP001218218"/>
    </source>
</evidence>
<dbReference type="InterPro" id="IPR032675">
    <property type="entry name" value="LRR_dom_sf"/>
</dbReference>
<dbReference type="AlphaFoldDB" id="A0AAD7AJE1"/>
<dbReference type="Gene3D" id="3.80.10.10">
    <property type="entry name" value="Ribonuclease Inhibitor"/>
    <property type="match status" value="1"/>
</dbReference>
<dbReference type="InterPro" id="IPR036047">
    <property type="entry name" value="F-box-like_dom_sf"/>
</dbReference>
<dbReference type="Proteomes" id="UP001218218">
    <property type="component" value="Unassembled WGS sequence"/>
</dbReference>
<keyword evidence="3" id="KW-1185">Reference proteome</keyword>
<evidence type="ECO:0008006" key="4">
    <source>
        <dbReference type="Google" id="ProtNLM"/>
    </source>
</evidence>
<reference evidence="2" key="1">
    <citation type="submission" date="2023-03" db="EMBL/GenBank/DDBJ databases">
        <title>Massive genome expansion in bonnet fungi (Mycena s.s.) driven by repeated elements and novel gene families across ecological guilds.</title>
        <authorList>
            <consortium name="Lawrence Berkeley National Laboratory"/>
            <person name="Harder C.B."/>
            <person name="Miyauchi S."/>
            <person name="Viragh M."/>
            <person name="Kuo A."/>
            <person name="Thoen E."/>
            <person name="Andreopoulos B."/>
            <person name="Lu D."/>
            <person name="Skrede I."/>
            <person name="Drula E."/>
            <person name="Henrissat B."/>
            <person name="Morin E."/>
            <person name="Kohler A."/>
            <person name="Barry K."/>
            <person name="LaButti K."/>
            <person name="Morin E."/>
            <person name="Salamov A."/>
            <person name="Lipzen A."/>
            <person name="Mereny Z."/>
            <person name="Hegedus B."/>
            <person name="Baldrian P."/>
            <person name="Stursova M."/>
            <person name="Weitz H."/>
            <person name="Taylor A."/>
            <person name="Grigoriev I.V."/>
            <person name="Nagy L.G."/>
            <person name="Martin F."/>
            <person name="Kauserud H."/>
        </authorList>
    </citation>
    <scope>NUCLEOTIDE SEQUENCE</scope>
    <source>
        <strain evidence="2">CBHHK002</strain>
    </source>
</reference>
<sequence length="427" mass="48089">MSGVQLLVPELLREILLRLPWGVGQKFHVAQVSRYWRDVALHYPLFWSSFWATHNNRLTIVLERSDTTMLHIELFLVTSPDTDWPGKALAALLPHVARIERLDIQLTGGLDDSHPLSPEPLLHSNLEFPSLKTLRLMGDTDAARILLKAPQLQILDLEYCDPEDLDALLSPGLENIRLYDPRIKSVGTLFRISTRCPRAWRVVLLDGTGEEPQFGSFVVQQPFAPALRELEIVSMASVDITYILTTWLSDVVLHTLTTRFDCFDPHLEHVIPASLRGVGPLVIFDDLDDEHPFLEVGDESGHIRRFRNTDEQPTLGGFRKTVETSILPLQSAQNYIDFKIDYMVPTDASLSDVNRNMSKPMRIAGLAKVKFFGPRAYLRVATVTHVLAHIEPPAGSQVEVTGPWVEKSTEAKDPQTPEYLVSPCQAQ</sequence>
<proteinExistence type="predicted"/>
<organism evidence="2 3">
    <name type="scientific">Mycena albidolilacea</name>
    <dbReference type="NCBI Taxonomy" id="1033008"/>
    <lineage>
        <taxon>Eukaryota</taxon>
        <taxon>Fungi</taxon>
        <taxon>Dikarya</taxon>
        <taxon>Basidiomycota</taxon>
        <taxon>Agaricomycotina</taxon>
        <taxon>Agaricomycetes</taxon>
        <taxon>Agaricomycetidae</taxon>
        <taxon>Agaricales</taxon>
        <taxon>Marasmiineae</taxon>
        <taxon>Mycenaceae</taxon>
        <taxon>Mycena</taxon>
    </lineage>
</organism>
<name>A0AAD7AJE1_9AGAR</name>
<gene>
    <name evidence="2" type="ORF">DFH08DRAFT_1038406</name>
</gene>
<evidence type="ECO:0000313" key="2">
    <source>
        <dbReference type="EMBL" id="KAJ7359540.1"/>
    </source>
</evidence>
<dbReference type="SUPFAM" id="SSF52047">
    <property type="entry name" value="RNI-like"/>
    <property type="match status" value="1"/>
</dbReference>
<dbReference type="EMBL" id="JARIHO010000006">
    <property type="protein sequence ID" value="KAJ7359540.1"/>
    <property type="molecule type" value="Genomic_DNA"/>
</dbReference>